<reference evidence="1" key="2">
    <citation type="submission" date="2021-04" db="EMBL/GenBank/DDBJ databases">
        <authorList>
            <person name="Gilroy R."/>
        </authorList>
    </citation>
    <scope>NUCLEOTIDE SEQUENCE</scope>
    <source>
        <strain evidence="1">ChiHecec1B25-7008</strain>
    </source>
</reference>
<dbReference type="PANTHER" id="PTHR41317:SF1">
    <property type="entry name" value="PD-(D_E)XK NUCLEASE FAMILY TRANSPOSASE"/>
    <property type="match status" value="1"/>
</dbReference>
<gene>
    <name evidence="1" type="ORF">H9785_01525</name>
</gene>
<sequence>TFDDKDPDYFHHEVKLMDTRTKEVFYDKLTFIYLEMPKFTKTEDQLVTMFDKWLYAIRHLATLLNRPKALYEKVFEQLFTAAEIAKFNPEELMEYEDSLKALRDWYSVLSTAENKGFAQGKEEGRKEGIEEGMAKGIEEGMAKGIEEGMAKGREEGMAKGREEGEKNKALAIAKQMLADGMPAESVARYTNLTVEEIRRKT</sequence>
<dbReference type="Pfam" id="PF12784">
    <property type="entry name" value="PDDEXK_2"/>
    <property type="match status" value="1"/>
</dbReference>
<name>A0A9D2HNT3_9BACE</name>
<proteinExistence type="predicted"/>
<dbReference type="PANTHER" id="PTHR41317">
    <property type="entry name" value="PD-(D_E)XK NUCLEASE FAMILY TRANSPOSASE"/>
    <property type="match status" value="1"/>
</dbReference>
<organism evidence="1 2">
    <name type="scientific">Candidatus Bacteroides intestinavium</name>
    <dbReference type="NCBI Taxonomy" id="2838469"/>
    <lineage>
        <taxon>Bacteria</taxon>
        <taxon>Pseudomonadati</taxon>
        <taxon>Bacteroidota</taxon>
        <taxon>Bacteroidia</taxon>
        <taxon>Bacteroidales</taxon>
        <taxon>Bacteroidaceae</taxon>
        <taxon>Bacteroides</taxon>
    </lineage>
</organism>
<evidence type="ECO:0000313" key="2">
    <source>
        <dbReference type="Proteomes" id="UP000823860"/>
    </source>
</evidence>
<dbReference type="Proteomes" id="UP000823860">
    <property type="component" value="Unassembled WGS sequence"/>
</dbReference>
<dbReference type="EMBL" id="DWZE01000018">
    <property type="protein sequence ID" value="HJA82645.1"/>
    <property type="molecule type" value="Genomic_DNA"/>
</dbReference>
<dbReference type="AlphaFoldDB" id="A0A9D2HNT3"/>
<protein>
    <submittedName>
        <fullName evidence="1">PD-(D/E)XK nuclease family transposase</fullName>
    </submittedName>
</protein>
<comment type="caution">
    <text evidence="1">The sequence shown here is derived from an EMBL/GenBank/DDBJ whole genome shotgun (WGS) entry which is preliminary data.</text>
</comment>
<accession>A0A9D2HNT3</accession>
<reference evidence="1" key="1">
    <citation type="journal article" date="2021" name="PeerJ">
        <title>Extensive microbial diversity within the chicken gut microbiome revealed by metagenomics and culture.</title>
        <authorList>
            <person name="Gilroy R."/>
            <person name="Ravi A."/>
            <person name="Getino M."/>
            <person name="Pursley I."/>
            <person name="Horton D.L."/>
            <person name="Alikhan N.F."/>
            <person name="Baker D."/>
            <person name="Gharbi K."/>
            <person name="Hall N."/>
            <person name="Watson M."/>
            <person name="Adriaenssens E.M."/>
            <person name="Foster-Nyarko E."/>
            <person name="Jarju S."/>
            <person name="Secka A."/>
            <person name="Antonio M."/>
            <person name="Oren A."/>
            <person name="Chaudhuri R.R."/>
            <person name="La Ragione R."/>
            <person name="Hildebrand F."/>
            <person name="Pallen M.J."/>
        </authorList>
    </citation>
    <scope>NUCLEOTIDE SEQUENCE</scope>
    <source>
        <strain evidence="1">ChiHecec1B25-7008</strain>
    </source>
</reference>
<evidence type="ECO:0000313" key="1">
    <source>
        <dbReference type="EMBL" id="HJA82645.1"/>
    </source>
</evidence>
<feature type="non-terminal residue" evidence="1">
    <location>
        <position position="1"/>
    </location>
</feature>